<name>A0A8X7SB29_BRACI</name>
<evidence type="ECO:0000313" key="1">
    <source>
        <dbReference type="EMBL" id="KAG2303013.1"/>
    </source>
</evidence>
<gene>
    <name evidence="1" type="ORF">Bca52824_031664</name>
</gene>
<keyword evidence="2" id="KW-1185">Reference proteome</keyword>
<sequence>MGHLVRLVVGDWVRLAQRTWRFDIDHVHVKYDVVLKENETYESLVEMVRSKYRLLPSEPLALTYDFPDWMKIPGDYTTPPVDIVEDGDVELFMAVRMDFVNLTMCVTFGYEDFGRYGDMQRLEFGLTEEGKDVVPPKPIPWRGFPAGGFLQISEAKLMTICSNAQMGEIRRHAVRLTRQEIHQPLTDVEGIHSETDSSDEMDVFTADGEGVIRLQEGLTNPPSPGNLTLAIAAKEPVEGVAEASSRKGKGIATEAETGCGDFFRLNMGLSSGFAGEGGHIQDPDIEDVDLEILGKRLFSG</sequence>
<dbReference type="Proteomes" id="UP000886595">
    <property type="component" value="Unassembled WGS sequence"/>
</dbReference>
<dbReference type="OrthoDB" id="1102328at2759"/>
<proteinExistence type="predicted"/>
<organism evidence="1 2">
    <name type="scientific">Brassica carinata</name>
    <name type="common">Ethiopian mustard</name>
    <name type="synonym">Abyssinian cabbage</name>
    <dbReference type="NCBI Taxonomy" id="52824"/>
    <lineage>
        <taxon>Eukaryota</taxon>
        <taxon>Viridiplantae</taxon>
        <taxon>Streptophyta</taxon>
        <taxon>Embryophyta</taxon>
        <taxon>Tracheophyta</taxon>
        <taxon>Spermatophyta</taxon>
        <taxon>Magnoliopsida</taxon>
        <taxon>eudicotyledons</taxon>
        <taxon>Gunneridae</taxon>
        <taxon>Pentapetalae</taxon>
        <taxon>rosids</taxon>
        <taxon>malvids</taxon>
        <taxon>Brassicales</taxon>
        <taxon>Brassicaceae</taxon>
        <taxon>Brassiceae</taxon>
        <taxon>Brassica</taxon>
    </lineage>
</organism>
<dbReference type="AlphaFoldDB" id="A0A8X7SB29"/>
<accession>A0A8X7SB29</accession>
<protein>
    <submittedName>
        <fullName evidence="1">Uncharacterized protein</fullName>
    </submittedName>
</protein>
<dbReference type="EMBL" id="JAAMPC010000007">
    <property type="protein sequence ID" value="KAG2303013.1"/>
    <property type="molecule type" value="Genomic_DNA"/>
</dbReference>
<evidence type="ECO:0000313" key="2">
    <source>
        <dbReference type="Proteomes" id="UP000886595"/>
    </source>
</evidence>
<comment type="caution">
    <text evidence="1">The sequence shown here is derived from an EMBL/GenBank/DDBJ whole genome shotgun (WGS) entry which is preliminary data.</text>
</comment>
<reference evidence="1 2" key="1">
    <citation type="submission" date="2020-02" db="EMBL/GenBank/DDBJ databases">
        <authorList>
            <person name="Ma Q."/>
            <person name="Huang Y."/>
            <person name="Song X."/>
            <person name="Pei D."/>
        </authorList>
    </citation>
    <scope>NUCLEOTIDE SEQUENCE [LARGE SCALE GENOMIC DNA]</scope>
    <source>
        <strain evidence="1">Sxm20200214</strain>
        <tissue evidence="1">Leaf</tissue>
    </source>
</reference>